<reference evidence="2" key="2">
    <citation type="submission" date="2020-05" db="EMBL/GenBank/DDBJ databases">
        <authorList>
            <person name="Kim H.-S."/>
            <person name="Proctor R.H."/>
            <person name="Brown D.W."/>
        </authorList>
    </citation>
    <scope>NUCLEOTIDE SEQUENCE</scope>
    <source>
        <strain evidence="2">NRRL 22465</strain>
    </source>
</reference>
<feature type="compositionally biased region" description="Basic and acidic residues" evidence="1">
    <location>
        <begin position="1"/>
        <end position="10"/>
    </location>
</feature>
<comment type="caution">
    <text evidence="2">The sequence shown here is derived from an EMBL/GenBank/DDBJ whole genome shotgun (WGS) entry which is preliminary data.</text>
</comment>
<gene>
    <name evidence="2" type="ORF">FZEAL_10480</name>
</gene>
<name>A0A8H4XB12_9HYPO</name>
<evidence type="ECO:0000313" key="2">
    <source>
        <dbReference type="EMBL" id="KAF4967820.1"/>
    </source>
</evidence>
<dbReference type="AlphaFoldDB" id="A0A8H4XB12"/>
<evidence type="ECO:0000313" key="3">
    <source>
        <dbReference type="Proteomes" id="UP000635477"/>
    </source>
</evidence>
<dbReference type="EMBL" id="JABEYC010001201">
    <property type="protein sequence ID" value="KAF4967820.1"/>
    <property type="molecule type" value="Genomic_DNA"/>
</dbReference>
<dbReference type="OrthoDB" id="10404144at2759"/>
<keyword evidence="3" id="KW-1185">Reference proteome</keyword>
<proteinExistence type="predicted"/>
<dbReference type="Proteomes" id="UP000635477">
    <property type="component" value="Unassembled WGS sequence"/>
</dbReference>
<protein>
    <submittedName>
        <fullName evidence="2">Uncharacterized protein</fullName>
    </submittedName>
</protein>
<accession>A0A8H4XB12</accession>
<feature type="region of interest" description="Disordered" evidence="1">
    <location>
        <begin position="134"/>
        <end position="188"/>
    </location>
</feature>
<feature type="region of interest" description="Disordered" evidence="1">
    <location>
        <begin position="1"/>
        <end position="23"/>
    </location>
</feature>
<organism evidence="2 3">
    <name type="scientific">Fusarium zealandicum</name>
    <dbReference type="NCBI Taxonomy" id="1053134"/>
    <lineage>
        <taxon>Eukaryota</taxon>
        <taxon>Fungi</taxon>
        <taxon>Dikarya</taxon>
        <taxon>Ascomycota</taxon>
        <taxon>Pezizomycotina</taxon>
        <taxon>Sordariomycetes</taxon>
        <taxon>Hypocreomycetidae</taxon>
        <taxon>Hypocreales</taxon>
        <taxon>Nectriaceae</taxon>
        <taxon>Fusarium</taxon>
        <taxon>Fusarium staphyleae species complex</taxon>
    </lineage>
</organism>
<feature type="region of interest" description="Disordered" evidence="1">
    <location>
        <begin position="205"/>
        <end position="226"/>
    </location>
</feature>
<evidence type="ECO:0000256" key="1">
    <source>
        <dbReference type="SAM" id="MobiDB-lite"/>
    </source>
</evidence>
<reference evidence="2" key="1">
    <citation type="journal article" date="2020" name="BMC Genomics">
        <title>Correction to: Identification and distribution of gene clusters required for synthesis of sphingolipid metabolism inhibitors in diverse species of the filamentous fungus Fusarium.</title>
        <authorList>
            <person name="Kim H.S."/>
            <person name="Lohmar J.M."/>
            <person name="Busman M."/>
            <person name="Brown D.W."/>
            <person name="Naumann T.A."/>
            <person name="Divon H.H."/>
            <person name="Lysoe E."/>
            <person name="Uhlig S."/>
            <person name="Proctor R.H."/>
        </authorList>
    </citation>
    <scope>NUCLEOTIDE SEQUENCE</scope>
    <source>
        <strain evidence="2">NRRL 22465</strain>
    </source>
</reference>
<sequence>MAGSDAEHAGLDSPRSSVHVSGKGTLVLPSQHANLDRRRKRSVIRFHENTGHFPCDLAPHCIDTNWNAYTFLEKMLVLGFKIANEEAVTFDRVKADLAERVKRHRTSELSKLKLRDVLNATEYFFPTMPEAETPVITRGKRPVSSDEESDSDPPPLKRVKEQHFTGSRSTAATPKDTEMRKTSVATPHSGASYQKIKLILKSGATSGTDEGVDPTASAPRASGDTNHVRIDCKPVRMPEHVAVEQEDQETSCFLQTASVSPRPTAGVNTSINNSVPAPTADMAVNDLVSPSGSSTKSSGIGELNREINYQGRKYSEAIQHKVRELQQLRGQSNWGDMGTIQESMDQAMTTLKQLDREYVAHAKAQVEAGAQVKTYKSHMDTSERLLKSWKDIAGSDVSTPGWALEAFQTGTRQLVELKAKLEAALFEHREAAEAFTGSQKKLDQARTNVCDLTQKMDDLRNRKAKWEQSCDQARALAVFGQLSLEGIGSLMEKYPGIVGEVRAIVKDTGI</sequence>